<dbReference type="SMART" id="SM00947">
    <property type="entry name" value="Pro_CA"/>
    <property type="match status" value="1"/>
</dbReference>
<feature type="binding site" evidence="6">
    <location>
        <position position="38"/>
    </location>
    <ligand>
        <name>Zn(2+)</name>
        <dbReference type="ChEBI" id="CHEBI:29105"/>
    </ligand>
</feature>
<dbReference type="GO" id="GO:0004089">
    <property type="term" value="F:carbonate dehydratase activity"/>
    <property type="evidence" value="ECO:0007669"/>
    <property type="project" value="UniProtKB-EC"/>
</dbReference>
<dbReference type="EMBL" id="JAGIYQ010000016">
    <property type="protein sequence ID" value="MBP0726942.1"/>
    <property type="molecule type" value="Genomic_DNA"/>
</dbReference>
<evidence type="ECO:0000256" key="6">
    <source>
        <dbReference type="PIRSR" id="PIRSR601765-1"/>
    </source>
</evidence>
<gene>
    <name evidence="7" type="ORF">J5Y03_17425</name>
</gene>
<organism evidence="7 8">
    <name type="scientific">Gottfriedia endophytica</name>
    <dbReference type="NCBI Taxonomy" id="2820819"/>
    <lineage>
        <taxon>Bacteria</taxon>
        <taxon>Bacillati</taxon>
        <taxon>Bacillota</taxon>
        <taxon>Bacilli</taxon>
        <taxon>Bacillales</taxon>
        <taxon>Bacillaceae</taxon>
        <taxon>Gottfriedia</taxon>
    </lineage>
</organism>
<name>A0A940NMD3_9BACI</name>
<keyword evidence="3 6" id="KW-0479">Metal-binding</keyword>
<keyword evidence="8" id="KW-1185">Reference proteome</keyword>
<evidence type="ECO:0000256" key="1">
    <source>
        <dbReference type="ARBA" id="ARBA00006217"/>
    </source>
</evidence>
<dbReference type="CDD" id="cd03379">
    <property type="entry name" value="beta_CA_cladeD"/>
    <property type="match status" value="1"/>
</dbReference>
<keyword evidence="4 6" id="KW-0862">Zinc</keyword>
<evidence type="ECO:0000256" key="3">
    <source>
        <dbReference type="ARBA" id="ARBA00022723"/>
    </source>
</evidence>
<sequence>MINEILDYNKRFVENKEYEPYIATKFPDKQMAIVTCMDTRLIELLPKALNLKNGDAKIIKTAGGIISHPFGSVMRSLLISIYELGVKEVFVIGHHQCGMSATNPKNVQKKMIDAGIPEENLELLKFAGINLDKFLVGFDDVGESVKHSVSIIRNHPLIPKHIPVHGLVIDPLTGKLDVVDKDLSSEL</sequence>
<feature type="binding site" evidence="6">
    <location>
        <position position="94"/>
    </location>
    <ligand>
        <name>Zn(2+)</name>
        <dbReference type="ChEBI" id="CHEBI:29105"/>
    </ligand>
</feature>
<comment type="similarity">
    <text evidence="1">Belongs to the beta-class carbonic anhydrase family.</text>
</comment>
<accession>A0A940NMD3</accession>
<dbReference type="EC" id="4.2.1.1" evidence="2"/>
<dbReference type="InterPro" id="IPR036874">
    <property type="entry name" value="Carbonic_anhydrase_sf"/>
</dbReference>
<comment type="catalytic activity">
    <reaction evidence="5">
        <text>hydrogencarbonate + H(+) = CO2 + H2O</text>
        <dbReference type="Rhea" id="RHEA:10748"/>
        <dbReference type="ChEBI" id="CHEBI:15377"/>
        <dbReference type="ChEBI" id="CHEBI:15378"/>
        <dbReference type="ChEBI" id="CHEBI:16526"/>
        <dbReference type="ChEBI" id="CHEBI:17544"/>
        <dbReference type="EC" id="4.2.1.1"/>
    </reaction>
</comment>
<comment type="cofactor">
    <cofactor evidence="6">
        <name>Zn(2+)</name>
        <dbReference type="ChEBI" id="CHEBI:29105"/>
    </cofactor>
    <text evidence="6">Binds 1 zinc ion per subunit.</text>
</comment>
<evidence type="ECO:0000256" key="4">
    <source>
        <dbReference type="ARBA" id="ARBA00022833"/>
    </source>
</evidence>
<dbReference type="PANTHER" id="PTHR43175">
    <property type="entry name" value="CARBONIC ANHYDRASE"/>
    <property type="match status" value="1"/>
</dbReference>
<dbReference type="Pfam" id="PF00484">
    <property type="entry name" value="Pro_CA"/>
    <property type="match status" value="1"/>
</dbReference>
<evidence type="ECO:0000256" key="5">
    <source>
        <dbReference type="ARBA" id="ARBA00048348"/>
    </source>
</evidence>
<dbReference type="Proteomes" id="UP000682134">
    <property type="component" value="Unassembled WGS sequence"/>
</dbReference>
<dbReference type="GO" id="GO:0008270">
    <property type="term" value="F:zinc ion binding"/>
    <property type="evidence" value="ECO:0007669"/>
    <property type="project" value="InterPro"/>
</dbReference>
<feature type="binding site" evidence="6">
    <location>
        <position position="97"/>
    </location>
    <ligand>
        <name>Zn(2+)</name>
        <dbReference type="ChEBI" id="CHEBI:29105"/>
    </ligand>
</feature>
<proteinExistence type="inferred from homology"/>
<dbReference type="Gene3D" id="3.40.1050.10">
    <property type="entry name" value="Carbonic anhydrase"/>
    <property type="match status" value="1"/>
</dbReference>
<reference evidence="7" key="1">
    <citation type="submission" date="2021-04" db="EMBL/GenBank/DDBJ databases">
        <title>Genome seq and assembly of Bacillus sp.</title>
        <authorList>
            <person name="Chhetri G."/>
        </authorList>
    </citation>
    <scope>NUCLEOTIDE SEQUENCE</scope>
    <source>
        <strain evidence="7">RG28</strain>
    </source>
</reference>
<evidence type="ECO:0000313" key="8">
    <source>
        <dbReference type="Proteomes" id="UP000682134"/>
    </source>
</evidence>
<dbReference type="SUPFAM" id="SSF53056">
    <property type="entry name" value="beta-carbonic anhydrase, cab"/>
    <property type="match status" value="1"/>
</dbReference>
<dbReference type="RefSeq" id="WP_209407279.1">
    <property type="nucleotide sequence ID" value="NZ_JAGIYQ010000016.1"/>
</dbReference>
<protein>
    <recommendedName>
        <fullName evidence="2">carbonic anhydrase</fullName>
        <ecNumber evidence="2">4.2.1.1</ecNumber>
    </recommendedName>
</protein>
<comment type="caution">
    <text evidence="7">The sequence shown here is derived from an EMBL/GenBank/DDBJ whole genome shotgun (WGS) entry which is preliminary data.</text>
</comment>
<dbReference type="AlphaFoldDB" id="A0A940NMD3"/>
<feature type="binding site" evidence="6">
    <location>
        <position position="36"/>
    </location>
    <ligand>
        <name>Zn(2+)</name>
        <dbReference type="ChEBI" id="CHEBI:29105"/>
    </ligand>
</feature>
<evidence type="ECO:0000313" key="7">
    <source>
        <dbReference type="EMBL" id="MBP0726942.1"/>
    </source>
</evidence>
<dbReference type="InterPro" id="IPR001765">
    <property type="entry name" value="Carbonic_anhydrase"/>
</dbReference>
<dbReference type="PANTHER" id="PTHR43175:SF3">
    <property type="entry name" value="CARBON DISULFIDE HYDROLASE"/>
    <property type="match status" value="1"/>
</dbReference>
<evidence type="ECO:0000256" key="2">
    <source>
        <dbReference type="ARBA" id="ARBA00012925"/>
    </source>
</evidence>